<dbReference type="EMBL" id="FZTC01000019">
    <property type="protein sequence ID" value="SNU35853.1"/>
    <property type="molecule type" value="Genomic_DNA"/>
</dbReference>
<dbReference type="AlphaFoldDB" id="A0A285B4W9"/>
<gene>
    <name evidence="1" type="ORF">KOSB73_260577</name>
</gene>
<sequence>MDNDQSAAEWLQGGENCDFGGGKARRLSFTLPLIAMVNERVCLRPALSSQKVLSRLNGGFYEQ</sequence>
<organism evidence="1 2">
    <name type="scientific">Klebsiella grimontii</name>
    <dbReference type="NCBI Taxonomy" id="2058152"/>
    <lineage>
        <taxon>Bacteria</taxon>
        <taxon>Pseudomonadati</taxon>
        <taxon>Pseudomonadota</taxon>
        <taxon>Gammaproteobacteria</taxon>
        <taxon>Enterobacterales</taxon>
        <taxon>Enterobacteriaceae</taxon>
        <taxon>Klebsiella/Raoultella group</taxon>
        <taxon>Klebsiella</taxon>
    </lineage>
</organism>
<protein>
    <submittedName>
        <fullName evidence="1">Uncharacterized protein</fullName>
    </submittedName>
</protein>
<evidence type="ECO:0000313" key="1">
    <source>
        <dbReference type="EMBL" id="SNU35853.1"/>
    </source>
</evidence>
<evidence type="ECO:0000313" key="2">
    <source>
        <dbReference type="Proteomes" id="UP000220639"/>
    </source>
</evidence>
<proteinExistence type="predicted"/>
<accession>A0A285B4W9</accession>
<dbReference type="Proteomes" id="UP000220639">
    <property type="component" value="Unassembled WGS sequence"/>
</dbReference>
<reference evidence="2" key="1">
    <citation type="submission" date="2017-08" db="EMBL/GenBank/DDBJ databases">
        <authorList>
            <person name="Brisse S."/>
        </authorList>
    </citation>
    <scope>NUCLEOTIDE SEQUENCE [LARGE SCALE GENOMIC DNA]</scope>
    <source>
        <strain evidence="2">06D021</strain>
    </source>
</reference>
<name>A0A285B4W9_9ENTR</name>